<feature type="compositionally biased region" description="Basic and acidic residues" evidence="1">
    <location>
        <begin position="196"/>
        <end position="207"/>
    </location>
</feature>
<dbReference type="Proteomes" id="UP000243499">
    <property type="component" value="Chromosome 4"/>
</dbReference>
<evidence type="ECO:0000256" key="1">
    <source>
        <dbReference type="SAM" id="MobiDB-lite"/>
    </source>
</evidence>
<sequence length="507" mass="55905">MVTEAVAPRTKKRRMEADQREEPDGIVSLPPQDLQLRPPATGALHPESTCHRQGPLPDTGGEEGEDVDRISSLPDAILGEIISRPRTASAPKPSPPGGATSGSPPRSTLITRACPPTRKHKQASSPRSLPPTQAPCAASPCPSSTTFTTATLRSTPGSGPRLLTTSRSSSSTTEHGRCVDPCRPPPSASPPPSCLYHERMPSPRRDSPNIPVPSAQAALTKSLCSVSISEVALHGIISRCPVLEYLLLKDTGFHCLRINSPSLKSIAISSGELIIEDAPLLQRLLQLQPRSGLNVSVISEPKVETLGCLGYDSNLVFGTSVIQKLWAVRFTTVVSSVMILAICLYNLNLDLVINLMRCFPCLEKLYILPSGKQARKLLSSKHRDLIRCNNLWRRKHRDLIRCLDIRLKKVVLKNYRGIKSHVNFASFFVRNAKMLELMRFEISEYNDNEVFIAEQHRLLQLEKRASRGAQFYFTTGHICHGYLSGCYLNHIKHVSDLSITDPFECVH</sequence>
<feature type="compositionally biased region" description="Low complexity" evidence="1">
    <location>
        <begin position="137"/>
        <end position="173"/>
    </location>
</feature>
<evidence type="ECO:0000313" key="5">
    <source>
        <dbReference type="EMBL" id="PAN25131.1"/>
    </source>
</evidence>
<feature type="compositionally biased region" description="Pro residues" evidence="1">
    <location>
        <begin position="182"/>
        <end position="193"/>
    </location>
</feature>
<dbReference type="Gramene" id="PAN25131">
    <property type="protein sequence ID" value="PAN25131"/>
    <property type="gene ID" value="PAHAL_4G277700"/>
</dbReference>
<feature type="domain" description="FBD" evidence="3">
    <location>
        <begin position="398"/>
        <end position="438"/>
    </location>
</feature>
<keyword evidence="2" id="KW-0472">Membrane</keyword>
<keyword evidence="2" id="KW-1133">Transmembrane helix</keyword>
<accession>A0A2S3HKN5</accession>
<dbReference type="InterPro" id="IPR055302">
    <property type="entry name" value="F-box_dom-containing"/>
</dbReference>
<dbReference type="AlphaFoldDB" id="A0A2S3HKN5"/>
<feature type="domain" description="F-box/LRR-repeat protein 15/At3g58940/PEG3-like LRR" evidence="4">
    <location>
        <begin position="222"/>
        <end position="367"/>
    </location>
</feature>
<name>A0A2S3HKN5_9POAL</name>
<proteinExistence type="predicted"/>
<feature type="transmembrane region" description="Helical" evidence="2">
    <location>
        <begin position="326"/>
        <end position="347"/>
    </location>
</feature>
<dbReference type="InterPro" id="IPR055411">
    <property type="entry name" value="LRR_FXL15/At3g58940/PEG3-like"/>
</dbReference>
<dbReference type="Pfam" id="PF08387">
    <property type="entry name" value="FBD"/>
    <property type="match status" value="1"/>
</dbReference>
<feature type="region of interest" description="Disordered" evidence="1">
    <location>
        <begin position="1"/>
        <end position="212"/>
    </location>
</feature>
<dbReference type="EMBL" id="CM008049">
    <property type="protein sequence ID" value="PAN25131.1"/>
    <property type="molecule type" value="Genomic_DNA"/>
</dbReference>
<dbReference type="InterPro" id="IPR006566">
    <property type="entry name" value="FBD"/>
</dbReference>
<protein>
    <submittedName>
        <fullName evidence="5">Uncharacterized protein</fullName>
    </submittedName>
</protein>
<reference evidence="5" key="1">
    <citation type="submission" date="2018-04" db="EMBL/GenBank/DDBJ databases">
        <title>WGS assembly of Panicum hallii.</title>
        <authorList>
            <person name="Lovell J."/>
            <person name="Jenkins J."/>
            <person name="Lowry D."/>
            <person name="Mamidi S."/>
            <person name="Sreedasyam A."/>
            <person name="Weng X."/>
            <person name="Barry K."/>
            <person name="Bonette J."/>
            <person name="Campitelli B."/>
            <person name="Daum C."/>
            <person name="Gordon S."/>
            <person name="Gould B."/>
            <person name="Lipzen A."/>
            <person name="Macqueen A."/>
            <person name="Palacio-Mejia J."/>
            <person name="Plott C."/>
            <person name="Shakirov E."/>
            <person name="Shu S."/>
            <person name="Yoshinaga Y."/>
            <person name="Zane M."/>
            <person name="Rokhsar D."/>
            <person name="Grimwood J."/>
            <person name="Schmutz J."/>
            <person name="Juenger T."/>
        </authorList>
    </citation>
    <scope>NUCLEOTIDE SEQUENCE [LARGE SCALE GENOMIC DNA]</scope>
    <source>
        <strain evidence="5">FIL2</strain>
    </source>
</reference>
<dbReference type="Pfam" id="PF24758">
    <property type="entry name" value="LRR_At5g56370"/>
    <property type="match status" value="1"/>
</dbReference>
<dbReference type="PANTHER" id="PTHR32141">
    <property type="match status" value="1"/>
</dbReference>
<organism evidence="5">
    <name type="scientific">Panicum hallii</name>
    <dbReference type="NCBI Taxonomy" id="206008"/>
    <lineage>
        <taxon>Eukaryota</taxon>
        <taxon>Viridiplantae</taxon>
        <taxon>Streptophyta</taxon>
        <taxon>Embryophyta</taxon>
        <taxon>Tracheophyta</taxon>
        <taxon>Spermatophyta</taxon>
        <taxon>Magnoliopsida</taxon>
        <taxon>Liliopsida</taxon>
        <taxon>Poales</taxon>
        <taxon>Poaceae</taxon>
        <taxon>PACMAD clade</taxon>
        <taxon>Panicoideae</taxon>
        <taxon>Panicodae</taxon>
        <taxon>Paniceae</taxon>
        <taxon>Panicinae</taxon>
        <taxon>Panicum</taxon>
        <taxon>Panicum sect. Panicum</taxon>
    </lineage>
</organism>
<evidence type="ECO:0000256" key="2">
    <source>
        <dbReference type="SAM" id="Phobius"/>
    </source>
</evidence>
<keyword evidence="2" id="KW-0812">Transmembrane</keyword>
<evidence type="ECO:0000259" key="4">
    <source>
        <dbReference type="Pfam" id="PF24758"/>
    </source>
</evidence>
<gene>
    <name evidence="5" type="ORF">PAHAL_4G277700</name>
</gene>
<feature type="compositionally biased region" description="Low complexity" evidence="1">
    <location>
        <begin position="87"/>
        <end position="108"/>
    </location>
</feature>
<dbReference type="PANTHER" id="PTHR32141:SF179">
    <property type="entry name" value="F-BOX DOMAIN-CONTAINING PROTEIN"/>
    <property type="match status" value="1"/>
</dbReference>
<evidence type="ECO:0000259" key="3">
    <source>
        <dbReference type="Pfam" id="PF08387"/>
    </source>
</evidence>